<dbReference type="GO" id="GO:0046983">
    <property type="term" value="F:protein dimerization activity"/>
    <property type="evidence" value="ECO:0007669"/>
    <property type="project" value="InterPro"/>
</dbReference>
<keyword evidence="5" id="KW-0238">DNA-binding</keyword>
<dbReference type="Pfam" id="PF05699">
    <property type="entry name" value="Dimer_Tnp_hAT"/>
    <property type="match status" value="1"/>
</dbReference>
<evidence type="ECO:0000313" key="10">
    <source>
        <dbReference type="EMBL" id="WVZ85710.1"/>
    </source>
</evidence>
<feature type="compositionally biased region" description="Basic residues" evidence="8">
    <location>
        <begin position="875"/>
        <end position="884"/>
    </location>
</feature>
<dbReference type="InterPro" id="IPR012337">
    <property type="entry name" value="RNaseH-like_sf"/>
</dbReference>
<evidence type="ECO:0000256" key="1">
    <source>
        <dbReference type="ARBA" id="ARBA00004123"/>
    </source>
</evidence>
<evidence type="ECO:0000256" key="6">
    <source>
        <dbReference type="ARBA" id="ARBA00023242"/>
    </source>
</evidence>
<evidence type="ECO:0000259" key="9">
    <source>
        <dbReference type="PROSITE" id="PS50808"/>
    </source>
</evidence>
<dbReference type="EMBL" id="CP144751">
    <property type="protein sequence ID" value="WVZ85710.1"/>
    <property type="molecule type" value="Genomic_DNA"/>
</dbReference>
<comment type="subcellular location">
    <subcellularLocation>
        <location evidence="1">Nucleus</location>
    </subcellularLocation>
</comment>
<feature type="compositionally biased region" description="Gly residues" evidence="8">
    <location>
        <begin position="145"/>
        <end position="154"/>
    </location>
</feature>
<feature type="compositionally biased region" description="Acidic residues" evidence="8">
    <location>
        <begin position="806"/>
        <end position="820"/>
    </location>
</feature>
<dbReference type="SUPFAM" id="SSF53098">
    <property type="entry name" value="Ribonuclease H-like"/>
    <property type="match status" value="1"/>
</dbReference>
<feature type="compositionally biased region" description="Basic and acidic residues" evidence="8">
    <location>
        <begin position="855"/>
        <end position="865"/>
    </location>
</feature>
<feature type="region of interest" description="Disordered" evidence="8">
    <location>
        <begin position="139"/>
        <end position="183"/>
    </location>
</feature>
<protein>
    <recommendedName>
        <fullName evidence="9">BED-type domain-containing protein</fullName>
    </recommendedName>
</protein>
<proteinExistence type="predicted"/>
<reference evidence="10 11" key="1">
    <citation type="submission" date="2024-02" db="EMBL/GenBank/DDBJ databases">
        <title>High-quality chromosome-scale genome assembly of Pensacola bahiagrass (Paspalum notatum Flugge var. saurae).</title>
        <authorList>
            <person name="Vega J.M."/>
            <person name="Podio M."/>
            <person name="Orjuela J."/>
            <person name="Siena L.A."/>
            <person name="Pessino S.C."/>
            <person name="Combes M.C."/>
            <person name="Mariac C."/>
            <person name="Albertini E."/>
            <person name="Pupilli F."/>
            <person name="Ortiz J.P.A."/>
            <person name="Leblanc O."/>
        </authorList>
    </citation>
    <scope>NUCLEOTIDE SEQUENCE [LARGE SCALE GENOMIC DNA]</scope>
    <source>
        <strain evidence="10">R1</strain>
        <tissue evidence="10">Leaf</tissue>
    </source>
</reference>
<dbReference type="PANTHER" id="PTHR32166:SF123">
    <property type="entry name" value="BED-TYPE DOMAIN-CONTAINING PROTEIN"/>
    <property type="match status" value="1"/>
</dbReference>
<accession>A0AAQ3U5Q1</accession>
<keyword evidence="11" id="KW-1185">Reference proteome</keyword>
<dbReference type="PROSITE" id="PS50808">
    <property type="entry name" value="ZF_BED"/>
    <property type="match status" value="1"/>
</dbReference>
<dbReference type="GO" id="GO:0003677">
    <property type="term" value="F:DNA binding"/>
    <property type="evidence" value="ECO:0007669"/>
    <property type="project" value="UniProtKB-KW"/>
</dbReference>
<evidence type="ECO:0000256" key="4">
    <source>
        <dbReference type="ARBA" id="ARBA00022833"/>
    </source>
</evidence>
<dbReference type="InterPro" id="IPR008906">
    <property type="entry name" value="HATC_C_dom"/>
</dbReference>
<evidence type="ECO:0000256" key="2">
    <source>
        <dbReference type="ARBA" id="ARBA00022723"/>
    </source>
</evidence>
<keyword evidence="2" id="KW-0479">Metal-binding</keyword>
<evidence type="ECO:0000313" key="11">
    <source>
        <dbReference type="Proteomes" id="UP001341281"/>
    </source>
</evidence>
<evidence type="ECO:0000256" key="5">
    <source>
        <dbReference type="ARBA" id="ARBA00023125"/>
    </source>
</evidence>
<organism evidence="10 11">
    <name type="scientific">Paspalum notatum var. saurae</name>
    <dbReference type="NCBI Taxonomy" id="547442"/>
    <lineage>
        <taxon>Eukaryota</taxon>
        <taxon>Viridiplantae</taxon>
        <taxon>Streptophyta</taxon>
        <taxon>Embryophyta</taxon>
        <taxon>Tracheophyta</taxon>
        <taxon>Spermatophyta</taxon>
        <taxon>Magnoliopsida</taxon>
        <taxon>Liliopsida</taxon>
        <taxon>Poales</taxon>
        <taxon>Poaceae</taxon>
        <taxon>PACMAD clade</taxon>
        <taxon>Panicoideae</taxon>
        <taxon>Andropogonodae</taxon>
        <taxon>Paspaleae</taxon>
        <taxon>Paspalinae</taxon>
        <taxon>Paspalum</taxon>
    </lineage>
</organism>
<feature type="region of interest" description="Disordered" evidence="8">
    <location>
        <begin position="766"/>
        <end position="910"/>
    </location>
</feature>
<dbReference type="GO" id="GO:0005634">
    <property type="term" value="C:nucleus"/>
    <property type="evidence" value="ECO:0007669"/>
    <property type="project" value="UniProtKB-SubCell"/>
</dbReference>
<evidence type="ECO:0000256" key="8">
    <source>
        <dbReference type="SAM" id="MobiDB-lite"/>
    </source>
</evidence>
<feature type="domain" description="BED-type" evidence="9">
    <location>
        <begin position="12"/>
        <end position="66"/>
    </location>
</feature>
<dbReference type="PANTHER" id="PTHR32166">
    <property type="entry name" value="OSJNBA0013A04.12 PROTEIN"/>
    <property type="match status" value="1"/>
</dbReference>
<gene>
    <name evidence="10" type="ORF">U9M48_032601</name>
</gene>
<keyword evidence="6" id="KW-0539">Nucleus</keyword>
<feature type="compositionally biased region" description="Basic and acidic residues" evidence="8">
    <location>
        <begin position="773"/>
        <end position="784"/>
    </location>
</feature>
<keyword evidence="4" id="KW-0862">Zinc</keyword>
<dbReference type="AlphaFoldDB" id="A0AAQ3U5Q1"/>
<sequence length="943" mass="106482">MVVGVDLVHEQTIVDPVWEHGQKYKGRFVCKYCRQQRSGGGATRFKEHLAHRDNDAKDCPSVPAEVKKFFIEQLDKNKERARVRARDKLLRDAAARAPHIDLDPEEEEGHGQGQFDEDAAMQAALRQSREEYNFMQRAGPHYERGGGSGSGSRVGGSRVRGSGAGGSVGSLSSMFTRSQSHVPERDRDYHFGLSSAPVQQRIDTGPWTVKGRTSRELIGRAWAKACHAIGVGIKIPTGREIDGKYLDENVKEIEKEIEKWKMEWDECGVTLMCDSWTGPMRNSVINFLVYSGGTMYFLKSIDATDKVQDHQYLLKEIKAVVLKVGYENVVQVVTDNGSNYKKACELLVKEYPHVAWQPCLAHTINLMLKDIGKWDEHAACIKSAQDICSWLYNSNSLSMMRQAIGGELVKWNATRFGTNYNYMFLESMFKKKDQFMVWLMSPEFRRTRHFNTEMGRYAFDCMTRLEWWDNVEWVINDVELLYMFLRFADSDKIPNLSEVTLEYQNMRRTYASKFATDKARFDRIMKVIDARMTTVMADSYMSTACALNPYMHYNTGVSQNILALVRMGVDKMLETDAAARALQEFEIFRRKQGEFSTDIARRMAIDRNTPPAAWWATFGGDTPVLQRVARRLLSQCVSSSGCERNWSTFAYIHTKLRNRLSHKKLDKLVFVNYNLRLRLDRASKGADPYDYDPVTSFIDLSLYRRNTAIEDWMVQARSNEAPSFDEDSDFSDTPLPNQMFTDIGRAHGDEEDVEAWAEKIVGDTHLGKKKTRLPPEQKGKKPRPDDDDEEDIGSQDTTPEPSGAEGDGDGDGDSSDDSGDNDGGGSDGDAAHASGGGGGSDSHHGRVSPFTGEEDFTHATQDTDHGAPTSQRQTKSPRGRRRQARIAYDDDSSSSASSVQWPPQWGVNAYSTSPPEGGFLWPPPGHQNTKSLRHQQPIFYLHV</sequence>
<dbReference type="InterPro" id="IPR007021">
    <property type="entry name" value="DUF659"/>
</dbReference>
<dbReference type="InterPro" id="IPR003656">
    <property type="entry name" value="Znf_BED"/>
</dbReference>
<keyword evidence="3 7" id="KW-0863">Zinc-finger</keyword>
<dbReference type="Proteomes" id="UP001341281">
    <property type="component" value="Chromosome 07"/>
</dbReference>
<dbReference type="Pfam" id="PF04937">
    <property type="entry name" value="DUF659"/>
    <property type="match status" value="1"/>
</dbReference>
<dbReference type="GO" id="GO:0008270">
    <property type="term" value="F:zinc ion binding"/>
    <property type="evidence" value="ECO:0007669"/>
    <property type="project" value="UniProtKB-KW"/>
</dbReference>
<evidence type="ECO:0000256" key="7">
    <source>
        <dbReference type="PROSITE-ProRule" id="PRU00027"/>
    </source>
</evidence>
<name>A0AAQ3U5Q1_PASNO</name>
<evidence type="ECO:0000256" key="3">
    <source>
        <dbReference type="ARBA" id="ARBA00022771"/>
    </source>
</evidence>